<name>A0A8X7XJ20_POLSE</name>
<dbReference type="PROSITE" id="PS50041">
    <property type="entry name" value="C_TYPE_LECTIN_2"/>
    <property type="match status" value="1"/>
</dbReference>
<gene>
    <name evidence="2" type="primary">Clec4m_0</name>
    <name evidence="2" type="ORF">GTO96_0014397</name>
</gene>
<organism evidence="2 3">
    <name type="scientific">Polypterus senegalus</name>
    <name type="common">Senegal bichir</name>
    <dbReference type="NCBI Taxonomy" id="55291"/>
    <lineage>
        <taxon>Eukaryota</taxon>
        <taxon>Metazoa</taxon>
        <taxon>Chordata</taxon>
        <taxon>Craniata</taxon>
        <taxon>Vertebrata</taxon>
        <taxon>Euteleostomi</taxon>
        <taxon>Actinopterygii</taxon>
        <taxon>Polypteriformes</taxon>
        <taxon>Polypteridae</taxon>
        <taxon>Polypterus</taxon>
    </lineage>
</organism>
<dbReference type="InterPro" id="IPR044929">
    <property type="entry name" value="DNA/RNA_non-sp_Endonuclease_sf"/>
</dbReference>
<dbReference type="InterPro" id="IPR020821">
    <property type="entry name" value="ENPP1-3/EXOG-like_nuc-like"/>
</dbReference>
<dbReference type="Gene3D" id="3.40.570.10">
    <property type="entry name" value="Extracellular Endonuclease, subunit A"/>
    <property type="match status" value="1"/>
</dbReference>
<protein>
    <submittedName>
        <fullName evidence="2">CLC4M protein</fullName>
    </submittedName>
</protein>
<dbReference type="InterPro" id="IPR044925">
    <property type="entry name" value="His-Me_finger_sf"/>
</dbReference>
<keyword evidence="3" id="KW-1185">Reference proteome</keyword>
<dbReference type="SMART" id="SM00477">
    <property type="entry name" value="NUC"/>
    <property type="match status" value="1"/>
</dbReference>
<accession>A0A8X7XJ20</accession>
<dbReference type="InterPro" id="IPR039015">
    <property type="entry name" value="ENDOD1"/>
</dbReference>
<dbReference type="PANTHER" id="PTHR21472">
    <property type="entry name" value="ENDONUCLEASE DOMAIN-CONTAINING 1 PROTEIN ENDOD1"/>
    <property type="match status" value="1"/>
</dbReference>
<dbReference type="EMBL" id="JAATIS010000485">
    <property type="protein sequence ID" value="KAG2468174.1"/>
    <property type="molecule type" value="Genomic_DNA"/>
</dbReference>
<dbReference type="SUPFAM" id="SSF56436">
    <property type="entry name" value="C-type lectin-like"/>
    <property type="match status" value="1"/>
</dbReference>
<sequence>MSTIDRILALRVLMERKRKNQQSFFAAFLDFHKVFDSVDQAVLWDILRVCEIPSRLLDIMPGLYAFTVCAVQSGGRNSVFFPVDSGVHQGYKKCLFCPRGWMIHNSSCYYISMDKMNWAASRDDCKAKGGNLAIIENEGEQRFLNEHVNNSNAWIGLSDLNEEGKWLWVDNKILTRRGQRIPLYSAYLVEKGKPCGKRLEFFRLEPQLIHRELSTESQQIEDTQDMIKKYNAEKGCNCIIQGYNEIHKLMQSQAVDEDYKAAAQQCYTCGHLNPRQHHSQKEFCDSTFTFTNVVAMQKDLNNKIWNKHETEMKEIMKSYCEQMYVITGVVPDNDIKVNNRVCVPSHIWSAYCCVNNTGQPIKSRGVLVRNIYNAQRQTMTVNKLEEELGKLYTQEIKLIDGYQT</sequence>
<dbReference type="InterPro" id="IPR001304">
    <property type="entry name" value="C-type_lectin-like"/>
</dbReference>
<dbReference type="InterPro" id="IPR016186">
    <property type="entry name" value="C-type_lectin-like/link_sf"/>
</dbReference>
<evidence type="ECO:0000259" key="1">
    <source>
        <dbReference type="PROSITE" id="PS50041"/>
    </source>
</evidence>
<proteinExistence type="predicted"/>
<dbReference type="Proteomes" id="UP000886611">
    <property type="component" value="Unassembled WGS sequence"/>
</dbReference>
<evidence type="ECO:0000313" key="3">
    <source>
        <dbReference type="Proteomes" id="UP000886611"/>
    </source>
</evidence>
<feature type="domain" description="C-type lectin" evidence="1">
    <location>
        <begin position="104"/>
        <end position="194"/>
    </location>
</feature>
<dbReference type="AlphaFoldDB" id="A0A8X7XJ20"/>
<dbReference type="SMART" id="SM00892">
    <property type="entry name" value="Endonuclease_NS"/>
    <property type="match status" value="1"/>
</dbReference>
<dbReference type="SMART" id="SM00034">
    <property type="entry name" value="CLECT"/>
    <property type="match status" value="1"/>
</dbReference>
<dbReference type="GO" id="GO:0003676">
    <property type="term" value="F:nucleic acid binding"/>
    <property type="evidence" value="ECO:0007669"/>
    <property type="project" value="InterPro"/>
</dbReference>
<dbReference type="GO" id="GO:0046872">
    <property type="term" value="F:metal ion binding"/>
    <property type="evidence" value="ECO:0007669"/>
    <property type="project" value="InterPro"/>
</dbReference>
<reference evidence="2 3" key="1">
    <citation type="journal article" date="2021" name="Cell">
        <title>Tracing the genetic footprints of vertebrate landing in non-teleost ray-finned fishes.</title>
        <authorList>
            <person name="Bi X."/>
            <person name="Wang K."/>
            <person name="Yang L."/>
            <person name="Pan H."/>
            <person name="Jiang H."/>
            <person name="Wei Q."/>
            <person name="Fang M."/>
            <person name="Yu H."/>
            <person name="Zhu C."/>
            <person name="Cai Y."/>
            <person name="He Y."/>
            <person name="Gan X."/>
            <person name="Zeng H."/>
            <person name="Yu D."/>
            <person name="Zhu Y."/>
            <person name="Jiang H."/>
            <person name="Qiu Q."/>
            <person name="Yang H."/>
            <person name="Zhang Y.E."/>
            <person name="Wang W."/>
            <person name="Zhu M."/>
            <person name="He S."/>
            <person name="Zhang G."/>
        </authorList>
    </citation>
    <scope>NUCLEOTIDE SEQUENCE [LARGE SCALE GENOMIC DNA]</scope>
    <source>
        <strain evidence="2">Bchr_013</strain>
    </source>
</reference>
<dbReference type="PANTHER" id="PTHR21472:SF25">
    <property type="entry name" value="ENDONUCLEASE DOMAIN-CONTAINING 1 PROTEIN"/>
    <property type="match status" value="1"/>
</dbReference>
<dbReference type="InterPro" id="IPR001604">
    <property type="entry name" value="Endo_G_ENPP1-like_dom"/>
</dbReference>
<dbReference type="Pfam" id="PF00059">
    <property type="entry name" value="Lectin_C"/>
    <property type="match status" value="1"/>
</dbReference>
<dbReference type="InterPro" id="IPR016187">
    <property type="entry name" value="CTDL_fold"/>
</dbReference>
<evidence type="ECO:0000313" key="2">
    <source>
        <dbReference type="EMBL" id="KAG2468174.1"/>
    </source>
</evidence>
<comment type="caution">
    <text evidence="2">The sequence shown here is derived from an EMBL/GenBank/DDBJ whole genome shotgun (WGS) entry which is preliminary data.</text>
</comment>
<dbReference type="SUPFAM" id="SSF54060">
    <property type="entry name" value="His-Me finger endonucleases"/>
    <property type="match status" value="1"/>
</dbReference>
<feature type="non-terminal residue" evidence="2">
    <location>
        <position position="404"/>
    </location>
</feature>
<dbReference type="Pfam" id="PF01223">
    <property type="entry name" value="Endonuclease_NS"/>
    <property type="match status" value="1"/>
</dbReference>
<feature type="non-terminal residue" evidence="2">
    <location>
        <position position="1"/>
    </location>
</feature>
<dbReference type="GO" id="GO:0016787">
    <property type="term" value="F:hydrolase activity"/>
    <property type="evidence" value="ECO:0007669"/>
    <property type="project" value="InterPro"/>
</dbReference>
<dbReference type="Gene3D" id="3.10.100.10">
    <property type="entry name" value="Mannose-Binding Protein A, subunit A"/>
    <property type="match status" value="1"/>
</dbReference>